<evidence type="ECO:0000256" key="1">
    <source>
        <dbReference type="ARBA" id="ARBA00022722"/>
    </source>
</evidence>
<dbReference type="InterPro" id="IPR036397">
    <property type="entry name" value="RNaseH_sf"/>
</dbReference>
<name>A0A4Y9FYE1_9MICO</name>
<evidence type="ECO:0000313" key="6">
    <source>
        <dbReference type="Proteomes" id="UP000298358"/>
    </source>
</evidence>
<sequence>MTRSWPDPPPLFELDELDHPGEAITWVPPVETAVEVETLVEVVASEPEPVIEVHVETVVEATVEVAPAVRVEAEASVEALVEVAPDRWTSRIGVFDLETTGVDVAEDRIVTAYVGLLDASGEVVHEEHWLADPGTEIPEGATAVHGITTEHARAHGRPAEEVVAEVTAALRTLLAGGIPVVAYNAAYDFSLLKYEGERHGLECLDSPAPVIDPLVIDKTLDRYRKGKRTLDVVAAHYAVPLESAHEASADAIAAGRVALALANRFADRLPEDPLELHTRQIGWAREQAESLTEYFISIGRLEPTEALDGSWPVR</sequence>
<dbReference type="AlphaFoldDB" id="A0A4Y9FYE1"/>
<dbReference type="InterPro" id="IPR012337">
    <property type="entry name" value="RNaseH-like_sf"/>
</dbReference>
<dbReference type="CDD" id="cd06127">
    <property type="entry name" value="DEDDh"/>
    <property type="match status" value="1"/>
</dbReference>
<evidence type="ECO:0000256" key="3">
    <source>
        <dbReference type="ARBA" id="ARBA00022839"/>
    </source>
</evidence>
<comment type="caution">
    <text evidence="5">The sequence shown here is derived from an EMBL/GenBank/DDBJ whole genome shotgun (WGS) entry which is preliminary data.</text>
</comment>
<dbReference type="InterPro" id="IPR013520">
    <property type="entry name" value="Ribonucl_H"/>
</dbReference>
<dbReference type="Pfam" id="PF00929">
    <property type="entry name" value="RNase_T"/>
    <property type="match status" value="1"/>
</dbReference>
<reference evidence="5 6" key="1">
    <citation type="submission" date="2019-03" db="EMBL/GenBank/DDBJ databases">
        <title>Diversity of the mouse oral microbiome.</title>
        <authorList>
            <person name="Joseph S."/>
            <person name="Aduse-Opoku J."/>
            <person name="Curtis M."/>
            <person name="Wade W."/>
            <person name="Hashim A."/>
        </authorList>
    </citation>
    <scope>NUCLEOTIDE SEQUENCE [LARGE SCALE GENOMIC DNA]</scope>
    <source>
        <strain evidence="5 6">P1012</strain>
    </source>
</reference>
<gene>
    <name evidence="5" type="ORF">E4U02_04230</name>
</gene>
<dbReference type="GO" id="GO:0008408">
    <property type="term" value="F:3'-5' exonuclease activity"/>
    <property type="evidence" value="ECO:0007669"/>
    <property type="project" value="TreeGrafter"/>
</dbReference>
<feature type="domain" description="Exonuclease" evidence="4">
    <location>
        <begin position="91"/>
        <end position="267"/>
    </location>
</feature>
<keyword evidence="1" id="KW-0540">Nuclease</keyword>
<evidence type="ECO:0000259" key="4">
    <source>
        <dbReference type="SMART" id="SM00479"/>
    </source>
</evidence>
<dbReference type="EMBL" id="SPQB01000006">
    <property type="protein sequence ID" value="TFU33668.1"/>
    <property type="molecule type" value="Genomic_DNA"/>
</dbReference>
<evidence type="ECO:0000313" key="5">
    <source>
        <dbReference type="EMBL" id="TFU33668.1"/>
    </source>
</evidence>
<keyword evidence="3 5" id="KW-0269">Exonuclease</keyword>
<protein>
    <submittedName>
        <fullName evidence="5">3'-5' exonuclease</fullName>
    </submittedName>
</protein>
<dbReference type="GO" id="GO:0005829">
    <property type="term" value="C:cytosol"/>
    <property type="evidence" value="ECO:0007669"/>
    <property type="project" value="TreeGrafter"/>
</dbReference>
<organism evidence="5 6">
    <name type="scientific">Microbacterium paludicola</name>
    <dbReference type="NCBI Taxonomy" id="300019"/>
    <lineage>
        <taxon>Bacteria</taxon>
        <taxon>Bacillati</taxon>
        <taxon>Actinomycetota</taxon>
        <taxon>Actinomycetes</taxon>
        <taxon>Micrococcales</taxon>
        <taxon>Microbacteriaceae</taxon>
        <taxon>Microbacterium</taxon>
    </lineage>
</organism>
<dbReference type="SUPFAM" id="SSF53098">
    <property type="entry name" value="Ribonuclease H-like"/>
    <property type="match status" value="1"/>
</dbReference>
<evidence type="ECO:0000256" key="2">
    <source>
        <dbReference type="ARBA" id="ARBA00022801"/>
    </source>
</evidence>
<dbReference type="NCBIfam" id="NF005927">
    <property type="entry name" value="PRK07942.1"/>
    <property type="match status" value="1"/>
</dbReference>
<keyword evidence="6" id="KW-1185">Reference proteome</keyword>
<accession>A0A4Y9FYE1</accession>
<proteinExistence type="predicted"/>
<keyword evidence="2" id="KW-0378">Hydrolase</keyword>
<dbReference type="PANTHER" id="PTHR30231:SF4">
    <property type="entry name" value="PROTEIN NEN2"/>
    <property type="match status" value="1"/>
</dbReference>
<dbReference type="GO" id="GO:0003676">
    <property type="term" value="F:nucleic acid binding"/>
    <property type="evidence" value="ECO:0007669"/>
    <property type="project" value="InterPro"/>
</dbReference>
<dbReference type="Gene3D" id="3.30.420.10">
    <property type="entry name" value="Ribonuclease H-like superfamily/Ribonuclease H"/>
    <property type="match status" value="1"/>
</dbReference>
<dbReference type="PANTHER" id="PTHR30231">
    <property type="entry name" value="DNA POLYMERASE III SUBUNIT EPSILON"/>
    <property type="match status" value="1"/>
</dbReference>
<dbReference type="OrthoDB" id="9791657at2"/>
<dbReference type="SMART" id="SM00479">
    <property type="entry name" value="EXOIII"/>
    <property type="match status" value="1"/>
</dbReference>
<dbReference type="Proteomes" id="UP000298358">
    <property type="component" value="Unassembled WGS sequence"/>
</dbReference>